<feature type="domain" description="DUF4423" evidence="1">
    <location>
        <begin position="92"/>
        <end position="254"/>
    </location>
</feature>
<reference evidence="2 3" key="1">
    <citation type="submission" date="2016-03" db="EMBL/GenBank/DDBJ databases">
        <authorList>
            <person name="Ploux O."/>
        </authorList>
    </citation>
    <scope>NUCLEOTIDE SEQUENCE [LARGE SCALE GENOMIC DNA]</scope>
    <source>
        <strain evidence="2 3">EC13</strain>
    </source>
</reference>
<dbReference type="NCBIfam" id="TIGR02147">
    <property type="entry name" value="Fsuc_second"/>
    <property type="match status" value="1"/>
</dbReference>
<dbReference type="SUPFAM" id="SSF47413">
    <property type="entry name" value="lambda repressor-like DNA-binding domains"/>
    <property type="match status" value="1"/>
</dbReference>
<organism evidence="2 3">
    <name type="scientific">Bdellovibrio bacteriovorus</name>
    <dbReference type="NCBI Taxonomy" id="959"/>
    <lineage>
        <taxon>Bacteria</taxon>
        <taxon>Pseudomonadati</taxon>
        <taxon>Bdellovibrionota</taxon>
        <taxon>Bdellovibrionia</taxon>
        <taxon>Bdellovibrionales</taxon>
        <taxon>Pseudobdellovibrionaceae</taxon>
        <taxon>Bdellovibrio</taxon>
    </lineage>
</organism>
<sequence>MREALQKELQRRCQVNPRYSLRAFARALEINPSHLSKILNGQIGISEDKFEHFITVLKLPNTIVQHLKRRDFFLREIEKQGQWMERVEKQVEFLSLSLDQFRVMADWYHYAILELTRLADFQSDVAWIQTRLGLSANETQEAVDRLFRLDMLVKADDGKWKDNSDHVSNGTPNGTADARRDLQKQILNLALDALDDIPVEERLQSSMTMAVSKNQIEKAKQGIVTFQRAFATLLQEESEKKDSVYKLSISFFPVTKKVDVL</sequence>
<dbReference type="EMBL" id="LUKD01000008">
    <property type="protein sequence ID" value="KYG62786.1"/>
    <property type="molecule type" value="Genomic_DNA"/>
</dbReference>
<comment type="caution">
    <text evidence="2">The sequence shown here is derived from an EMBL/GenBank/DDBJ whole genome shotgun (WGS) entry which is preliminary data.</text>
</comment>
<dbReference type="Pfam" id="PF14394">
    <property type="entry name" value="DUF4423"/>
    <property type="match status" value="1"/>
</dbReference>
<dbReference type="Proteomes" id="UP000075799">
    <property type="component" value="Unassembled WGS sequence"/>
</dbReference>
<accession>A0A161PQ68</accession>
<dbReference type="GO" id="GO:0003677">
    <property type="term" value="F:DNA binding"/>
    <property type="evidence" value="ECO:0007669"/>
    <property type="project" value="InterPro"/>
</dbReference>
<evidence type="ECO:0000259" key="1">
    <source>
        <dbReference type="Pfam" id="PF14394"/>
    </source>
</evidence>
<dbReference type="InterPro" id="IPR011873">
    <property type="entry name" value="CHP02147"/>
</dbReference>
<proteinExistence type="predicted"/>
<dbReference type="AlphaFoldDB" id="A0A161PQ68"/>
<evidence type="ECO:0000313" key="3">
    <source>
        <dbReference type="Proteomes" id="UP000075799"/>
    </source>
</evidence>
<gene>
    <name evidence="2" type="ORF">AZI87_16045</name>
</gene>
<protein>
    <recommendedName>
        <fullName evidence="1">DUF4423 domain-containing protein</fullName>
    </recommendedName>
</protein>
<dbReference type="InterPro" id="IPR025537">
    <property type="entry name" value="DUF4423"/>
</dbReference>
<evidence type="ECO:0000313" key="2">
    <source>
        <dbReference type="EMBL" id="KYG62786.1"/>
    </source>
</evidence>
<name>A0A161PQ68_BDEBC</name>
<dbReference type="InterPro" id="IPR010982">
    <property type="entry name" value="Lambda_DNA-bd_dom_sf"/>
</dbReference>